<dbReference type="AlphaFoldDB" id="A0AB39Y703"/>
<feature type="transmembrane region" description="Helical" evidence="2">
    <location>
        <begin position="42"/>
        <end position="61"/>
    </location>
</feature>
<name>A0AB39Y703_9ACTN</name>
<dbReference type="RefSeq" id="WP_053787859.1">
    <property type="nucleotide sequence ID" value="NZ_CP165727.1"/>
</dbReference>
<sequence>MPFEDELSEALRRTGDEFTPDPRALVAAGEQRGRRLVARRRAAVVGGSVVALAVIGAGSAYTSGLFGGSGGAAAAAVAPQADPTQPPKVKEKAGGGAVSADQLIDVFRQLLPGGTVSGAKARGTGETAHPSVSGLYDDGEGPAALGVALARVDPKGQMAADSVTCPDKNVLDFDDCTLETLEDGSKLMVFQGYEYPDRREPTKVWRATLVTPQGYQVDVQEWNAPAEKGQPVSRANPPLAPEKLKEFTTSPLWRPALSDLPAAEPDPGAPAPAGARGAAAVLESLLPKTGITVASKGGEGEHGYVVLDDGNGTSLVQVNVQAGMGELLKDHFGSGAVTLPDGTRVKSEQRDGEKGGANVVWWTVDTLRTDGRRVVVSAFNTGNQNKPATRDKPILTMEQLQQIALDPKWFG</sequence>
<reference evidence="3" key="1">
    <citation type="submission" date="2024-08" db="EMBL/GenBank/DDBJ databases">
        <authorList>
            <person name="Yu S.T."/>
        </authorList>
    </citation>
    <scope>NUCLEOTIDE SEQUENCE</scope>
    <source>
        <strain evidence="3">R33</strain>
    </source>
</reference>
<accession>A0AB39Y703</accession>
<proteinExistence type="predicted"/>
<evidence type="ECO:0000313" key="3">
    <source>
        <dbReference type="EMBL" id="XDV64857.1"/>
    </source>
</evidence>
<keyword evidence="2" id="KW-1133">Transmembrane helix</keyword>
<keyword evidence="2" id="KW-0812">Transmembrane</keyword>
<dbReference type="EMBL" id="CP165727">
    <property type="protein sequence ID" value="XDV64857.1"/>
    <property type="molecule type" value="Genomic_DNA"/>
</dbReference>
<protein>
    <recommendedName>
        <fullName evidence="4">LigA protein</fullName>
    </recommendedName>
</protein>
<evidence type="ECO:0000256" key="2">
    <source>
        <dbReference type="SAM" id="Phobius"/>
    </source>
</evidence>
<gene>
    <name evidence="3" type="ORF">AB5J51_18870</name>
</gene>
<organism evidence="3">
    <name type="scientific">Streptomyces sp. R33</name>
    <dbReference type="NCBI Taxonomy" id="3238629"/>
    <lineage>
        <taxon>Bacteria</taxon>
        <taxon>Bacillati</taxon>
        <taxon>Actinomycetota</taxon>
        <taxon>Actinomycetes</taxon>
        <taxon>Kitasatosporales</taxon>
        <taxon>Streptomycetaceae</taxon>
        <taxon>Streptomyces</taxon>
    </lineage>
</organism>
<keyword evidence="2" id="KW-0472">Membrane</keyword>
<feature type="region of interest" description="Disordered" evidence="1">
    <location>
        <begin position="1"/>
        <end position="23"/>
    </location>
</feature>
<evidence type="ECO:0008006" key="4">
    <source>
        <dbReference type="Google" id="ProtNLM"/>
    </source>
</evidence>
<evidence type="ECO:0000256" key="1">
    <source>
        <dbReference type="SAM" id="MobiDB-lite"/>
    </source>
</evidence>